<comment type="caution">
    <text evidence="2">The sequence shown here is derived from an EMBL/GenBank/DDBJ whole genome shotgun (WGS) entry which is preliminary data.</text>
</comment>
<gene>
    <name evidence="2" type="ORF">HETSPECPRED_005373</name>
</gene>
<protein>
    <submittedName>
        <fullName evidence="2">Uncharacterized protein</fullName>
    </submittedName>
</protein>
<feature type="compositionally biased region" description="Basic residues" evidence="1">
    <location>
        <begin position="51"/>
        <end position="62"/>
    </location>
</feature>
<evidence type="ECO:0000313" key="2">
    <source>
        <dbReference type="EMBL" id="CAF9923576.1"/>
    </source>
</evidence>
<keyword evidence="3" id="KW-1185">Reference proteome</keyword>
<dbReference type="Proteomes" id="UP000664521">
    <property type="component" value="Unassembled WGS sequence"/>
</dbReference>
<feature type="compositionally biased region" description="Acidic residues" evidence="1">
    <location>
        <begin position="76"/>
        <end position="86"/>
    </location>
</feature>
<sequence>MPSLRQNLRTLASTAVTELKAELKAHVSPPEPIGKYSASTNATAERIEYRRRGRRRHHRSSHRRDDGRGGGGKVEEGEEEEEEEKREEEGKGEEGGKRGERVGLGTSWREARTEKEEMEALRREGEWRVRAGSAKVERWLDGVEFDG</sequence>
<proteinExistence type="predicted"/>
<dbReference type="EMBL" id="CAJPDS010000033">
    <property type="protein sequence ID" value="CAF9923576.1"/>
    <property type="molecule type" value="Genomic_DNA"/>
</dbReference>
<organism evidence="2 3">
    <name type="scientific">Heterodermia speciosa</name>
    <dbReference type="NCBI Taxonomy" id="116794"/>
    <lineage>
        <taxon>Eukaryota</taxon>
        <taxon>Fungi</taxon>
        <taxon>Dikarya</taxon>
        <taxon>Ascomycota</taxon>
        <taxon>Pezizomycotina</taxon>
        <taxon>Lecanoromycetes</taxon>
        <taxon>OSLEUM clade</taxon>
        <taxon>Lecanoromycetidae</taxon>
        <taxon>Caliciales</taxon>
        <taxon>Physciaceae</taxon>
        <taxon>Heterodermia</taxon>
    </lineage>
</organism>
<feature type="region of interest" description="Disordered" evidence="1">
    <location>
        <begin position="22"/>
        <end position="118"/>
    </location>
</feature>
<dbReference type="OrthoDB" id="10655660at2759"/>
<reference evidence="2" key="1">
    <citation type="submission" date="2021-03" db="EMBL/GenBank/DDBJ databases">
        <authorList>
            <person name="Tagirdzhanova G."/>
        </authorList>
    </citation>
    <scope>NUCLEOTIDE SEQUENCE</scope>
</reference>
<name>A0A8H3FCQ0_9LECA</name>
<evidence type="ECO:0000256" key="1">
    <source>
        <dbReference type="SAM" id="MobiDB-lite"/>
    </source>
</evidence>
<accession>A0A8H3FCQ0</accession>
<dbReference type="AlphaFoldDB" id="A0A8H3FCQ0"/>
<feature type="compositionally biased region" description="Basic and acidic residues" evidence="1">
    <location>
        <begin position="109"/>
        <end position="118"/>
    </location>
</feature>
<evidence type="ECO:0000313" key="3">
    <source>
        <dbReference type="Proteomes" id="UP000664521"/>
    </source>
</evidence>
<feature type="compositionally biased region" description="Basic and acidic residues" evidence="1">
    <location>
        <begin position="87"/>
        <end position="101"/>
    </location>
</feature>